<dbReference type="PRINTS" id="PR00081">
    <property type="entry name" value="GDHRDH"/>
</dbReference>
<name>A0A8V0XP82_CHICK</name>
<dbReference type="GeneTree" id="ENSGT00940000163763"/>
<dbReference type="Proteomes" id="UP000000539">
    <property type="component" value="Chromosome 4"/>
</dbReference>
<dbReference type="OrthoDB" id="191139at2759"/>
<evidence type="ECO:0000256" key="2">
    <source>
        <dbReference type="ARBA" id="ARBA00023002"/>
    </source>
</evidence>
<gene>
    <name evidence="3" type="primary">LOC107056277</name>
</gene>
<dbReference type="Gene3D" id="3.40.50.720">
    <property type="entry name" value="NAD(P)-binding Rossmann-like Domain"/>
    <property type="match status" value="1"/>
</dbReference>
<reference evidence="3" key="3">
    <citation type="submission" date="2025-09" db="UniProtKB">
        <authorList>
            <consortium name="Ensembl"/>
        </authorList>
    </citation>
    <scope>IDENTIFICATION</scope>
    <source>
        <strain evidence="3">broiler</strain>
    </source>
</reference>
<evidence type="ECO:0000313" key="3">
    <source>
        <dbReference type="Ensembl" id="ENSGALP00010008505.1"/>
    </source>
</evidence>
<evidence type="ECO:0000256" key="1">
    <source>
        <dbReference type="ARBA" id="ARBA00006484"/>
    </source>
</evidence>
<dbReference type="InterPro" id="IPR002347">
    <property type="entry name" value="SDR_fam"/>
</dbReference>
<sequence>MGRAVPASPGWNLQWSLHCWNGAGRGHSPPAALGSLSSRLRTHGCCCLPLLCAPAAVELLLGDQEGTAWCHGCGAGPTSSAGLCPPATAMELPSFCSHPLWFVLALLLGMLLWATRRRAWDPRKCPTDLTGKTVIVTGANSGIGKCVAMDLARRNARTILACRSRERGQAAAEEIRAATGNPNVVLRLLDSSSLASVRAFAREVLREEKRLDVLVNNAGVTGLPFALTPEGLERTFATNYLGPFLLTNLLLDLMKASAPARIVTVSSFRHSAGTADCRFLTGRARPNSFDHIYNSTKLMNVLHTAEMAQRLQGTGVTANSLNPGVVSTGIMRNFSLVVRGLFFLISPFIKSAEQGAVSTIYCAVSEEVSGISGKYFDSDCSLTLPSAAARDAGLARKLWEESERLTGLSS</sequence>
<dbReference type="SUPFAM" id="SSF51735">
    <property type="entry name" value="NAD(P)-binding Rossmann-fold domains"/>
    <property type="match status" value="1"/>
</dbReference>
<organism evidence="3 4">
    <name type="scientific">Gallus gallus</name>
    <name type="common">Chicken</name>
    <dbReference type="NCBI Taxonomy" id="9031"/>
    <lineage>
        <taxon>Eukaryota</taxon>
        <taxon>Metazoa</taxon>
        <taxon>Chordata</taxon>
        <taxon>Craniata</taxon>
        <taxon>Vertebrata</taxon>
        <taxon>Euteleostomi</taxon>
        <taxon>Archelosauria</taxon>
        <taxon>Archosauria</taxon>
        <taxon>Dinosauria</taxon>
        <taxon>Saurischia</taxon>
        <taxon>Theropoda</taxon>
        <taxon>Coelurosauria</taxon>
        <taxon>Aves</taxon>
        <taxon>Neognathae</taxon>
        <taxon>Galloanserae</taxon>
        <taxon>Galliformes</taxon>
        <taxon>Phasianidae</taxon>
        <taxon>Phasianinae</taxon>
        <taxon>Gallus</taxon>
    </lineage>
</organism>
<dbReference type="GO" id="GO:0016491">
    <property type="term" value="F:oxidoreductase activity"/>
    <property type="evidence" value="ECO:0007669"/>
    <property type="project" value="UniProtKB-KW"/>
</dbReference>
<proteinExistence type="inferred from homology"/>
<protein>
    <recommendedName>
        <fullName evidence="5">Retinol dehydrogenase 11</fullName>
    </recommendedName>
</protein>
<dbReference type="AlphaFoldDB" id="A0A8V0XP82"/>
<dbReference type="Pfam" id="PF00106">
    <property type="entry name" value="adh_short"/>
    <property type="match status" value="1"/>
</dbReference>
<keyword evidence="4" id="KW-1185">Reference proteome</keyword>
<dbReference type="PANTHER" id="PTHR43157:SF30">
    <property type="entry name" value="RETINOL DEHYDROGENASE 11-LIKE"/>
    <property type="match status" value="1"/>
</dbReference>
<dbReference type="Ensembl" id="ENSGALT00010014488.1">
    <property type="protein sequence ID" value="ENSGALP00010008505.1"/>
    <property type="gene ID" value="ENSGALG00010006055.1"/>
</dbReference>
<evidence type="ECO:0008006" key="5">
    <source>
        <dbReference type="Google" id="ProtNLM"/>
    </source>
</evidence>
<reference evidence="3" key="1">
    <citation type="submission" date="2020-11" db="EMBL/GenBank/DDBJ databases">
        <title>Gallus gallus (Chicken) genome, bGalGal1, GRCg7b, maternal haplotype autosomes + Z &amp; W.</title>
        <authorList>
            <person name="Warren W."/>
            <person name="Formenti G."/>
            <person name="Fedrigo O."/>
            <person name="Haase B."/>
            <person name="Mountcastle J."/>
            <person name="Balacco J."/>
            <person name="Tracey A."/>
            <person name="Schneider V."/>
            <person name="Okimoto R."/>
            <person name="Cheng H."/>
            <person name="Hawken R."/>
            <person name="Howe K."/>
            <person name="Jarvis E.D."/>
        </authorList>
    </citation>
    <scope>NUCLEOTIDE SEQUENCE [LARGE SCALE GENOMIC DNA]</scope>
    <source>
        <strain evidence="3">Broiler</strain>
    </source>
</reference>
<dbReference type="InterPro" id="IPR036291">
    <property type="entry name" value="NAD(P)-bd_dom_sf"/>
</dbReference>
<dbReference type="CDD" id="cd05327">
    <property type="entry name" value="retinol-DH_like_SDR_c_like"/>
    <property type="match status" value="1"/>
</dbReference>
<accession>A0A8V0XP82</accession>
<reference evidence="3" key="2">
    <citation type="submission" date="2025-08" db="UniProtKB">
        <authorList>
            <consortium name="Ensembl"/>
        </authorList>
    </citation>
    <scope>IDENTIFICATION</scope>
    <source>
        <strain evidence="3">broiler</strain>
    </source>
</reference>
<comment type="similarity">
    <text evidence="1">Belongs to the short-chain dehydrogenases/reductases (SDR) family.</text>
</comment>
<evidence type="ECO:0000313" key="4">
    <source>
        <dbReference type="Proteomes" id="UP000000539"/>
    </source>
</evidence>
<keyword evidence="2" id="KW-0560">Oxidoreductase</keyword>
<dbReference type="PANTHER" id="PTHR43157">
    <property type="entry name" value="PHOSPHATIDYLINOSITOL-GLYCAN BIOSYNTHESIS CLASS F PROTEIN-RELATED"/>
    <property type="match status" value="1"/>
</dbReference>